<sequence length="136" mass="16172">MVNFSDEPRRDSVTFFEQILARHDKIFTYQELDNFVYELLLEDGTKYLVWLTNKYTVSINDVVEKIAEGLDALVTISGWNDYTYEAKEYALQQHFGLFKIREFMGALNYPDPSQYYMEIDEEDGKRLYGEHGYKFD</sequence>
<organism evidence="1 2">
    <name type="scientific">Streptococcus anginosus SK1138</name>
    <dbReference type="NCBI Taxonomy" id="1161422"/>
    <lineage>
        <taxon>Bacteria</taxon>
        <taxon>Bacillati</taxon>
        <taxon>Bacillota</taxon>
        <taxon>Bacilli</taxon>
        <taxon>Lactobacillales</taxon>
        <taxon>Streptococcaceae</taxon>
        <taxon>Streptococcus</taxon>
        <taxon>Streptococcus anginosus group</taxon>
    </lineage>
</organism>
<dbReference type="Proteomes" id="UP000006614">
    <property type="component" value="Unassembled WGS sequence"/>
</dbReference>
<proteinExistence type="predicted"/>
<protein>
    <submittedName>
        <fullName evidence="1">Uncharacterized protein</fullName>
    </submittedName>
</protein>
<reference evidence="1 2" key="1">
    <citation type="submission" date="2012-07" db="EMBL/GenBank/DDBJ databases">
        <authorList>
            <person name="Durkin A.S."/>
            <person name="McCorrison J."/>
            <person name="Torralba M."/>
            <person name="Gillis M."/>
            <person name="Methe B."/>
            <person name="Sutton G."/>
            <person name="Nelson K.E."/>
        </authorList>
    </citation>
    <scope>NUCLEOTIDE SEQUENCE [LARGE SCALE GENOMIC DNA]</scope>
    <source>
        <strain evidence="1 2">SK1138</strain>
    </source>
</reference>
<dbReference type="EMBL" id="ALJO01000012">
    <property type="protein sequence ID" value="EJP24344.1"/>
    <property type="molecule type" value="Genomic_DNA"/>
</dbReference>
<evidence type="ECO:0000313" key="1">
    <source>
        <dbReference type="EMBL" id="EJP24344.1"/>
    </source>
</evidence>
<comment type="caution">
    <text evidence="1">The sequence shown here is derived from an EMBL/GenBank/DDBJ whole genome shotgun (WGS) entry which is preliminary data.</text>
</comment>
<evidence type="ECO:0000313" key="2">
    <source>
        <dbReference type="Proteomes" id="UP000006614"/>
    </source>
</evidence>
<dbReference type="RefSeq" id="WP_003043238.1">
    <property type="nucleotide sequence ID" value="NZ_ALJO01000012.1"/>
</dbReference>
<gene>
    <name evidence="1" type="ORF">HMPREF1126_1001</name>
</gene>
<accession>A0AAD2Y949</accession>
<name>A0AAD2Y949_STRAP</name>
<dbReference type="AlphaFoldDB" id="A0AAD2Y949"/>